<dbReference type="InterPro" id="IPR047640">
    <property type="entry name" value="RpiR-like"/>
</dbReference>
<sequence length="240" mass="27413">MVIFSKAEFKVYQYLQTHLDDVEIFTISKLANVCHTSTSAVLRFCQTLGYKGYKDFRFDVTHYLHHQQQKNSEDITDHMIDQYATSINQLKKLDRQQLDHLISVIRSGSKIHIVGIFHSSLPARLLHIGLQDLGMCSSYAGDLNAISHLTNIIDENDILIDFSISGLIENYRYALSALSHNMPKESFLITLNPNAQVKKYYQKLIVLPGISLSKESIVDIQSISIMFVELLLNRLHSKLD</sequence>
<feature type="domain" description="HTH rpiR-type" evidence="1">
    <location>
        <begin position="1"/>
        <end position="67"/>
    </location>
</feature>
<dbReference type="InterPro" id="IPR009057">
    <property type="entry name" value="Homeodomain-like_sf"/>
</dbReference>
<dbReference type="SUPFAM" id="SSF53697">
    <property type="entry name" value="SIS domain"/>
    <property type="match status" value="1"/>
</dbReference>
<dbReference type="AlphaFoldDB" id="G5KDB5"/>
<dbReference type="PANTHER" id="PTHR30514:SF1">
    <property type="entry name" value="HTH-TYPE TRANSCRIPTIONAL REGULATOR HEXR-RELATED"/>
    <property type="match status" value="1"/>
</dbReference>
<dbReference type="InterPro" id="IPR046348">
    <property type="entry name" value="SIS_dom_sf"/>
</dbReference>
<dbReference type="GO" id="GO:0003700">
    <property type="term" value="F:DNA-binding transcription factor activity"/>
    <property type="evidence" value="ECO:0007669"/>
    <property type="project" value="InterPro"/>
</dbReference>
<dbReference type="RefSeq" id="WP_006739352.1">
    <property type="nucleotide sequence ID" value="NZ_AEUZ02000001.1"/>
</dbReference>
<dbReference type="GO" id="GO:0097367">
    <property type="term" value="F:carbohydrate derivative binding"/>
    <property type="evidence" value="ECO:0007669"/>
    <property type="project" value="InterPro"/>
</dbReference>
<dbReference type="GO" id="GO:0003677">
    <property type="term" value="F:DNA binding"/>
    <property type="evidence" value="ECO:0007669"/>
    <property type="project" value="InterPro"/>
</dbReference>
<dbReference type="Gene3D" id="1.10.10.10">
    <property type="entry name" value="Winged helix-like DNA-binding domain superfamily/Winged helix DNA-binding domain"/>
    <property type="match status" value="1"/>
</dbReference>
<dbReference type="Pfam" id="PF01418">
    <property type="entry name" value="HTH_6"/>
    <property type="match status" value="1"/>
</dbReference>
<dbReference type="SUPFAM" id="SSF46689">
    <property type="entry name" value="Homeodomain-like"/>
    <property type="match status" value="1"/>
</dbReference>
<evidence type="ECO:0000313" key="2">
    <source>
        <dbReference type="EMBL" id="EHJ56603.1"/>
    </source>
</evidence>
<evidence type="ECO:0000259" key="1">
    <source>
        <dbReference type="PROSITE" id="PS51071"/>
    </source>
</evidence>
<dbReference type="eggNOG" id="COG1737">
    <property type="taxonomic scope" value="Bacteria"/>
</dbReference>
<dbReference type="STRING" id="764291.STRUR_1863"/>
<dbReference type="Proteomes" id="UP000005388">
    <property type="component" value="Unassembled WGS sequence"/>
</dbReference>
<evidence type="ECO:0000313" key="3">
    <source>
        <dbReference type="Proteomes" id="UP000005388"/>
    </source>
</evidence>
<dbReference type="GO" id="GO:1901135">
    <property type="term" value="P:carbohydrate derivative metabolic process"/>
    <property type="evidence" value="ECO:0007669"/>
    <property type="project" value="InterPro"/>
</dbReference>
<dbReference type="EMBL" id="AEUZ02000001">
    <property type="protein sequence ID" value="EHJ56603.1"/>
    <property type="molecule type" value="Genomic_DNA"/>
</dbReference>
<dbReference type="InterPro" id="IPR036388">
    <property type="entry name" value="WH-like_DNA-bd_sf"/>
</dbReference>
<dbReference type="InterPro" id="IPR000281">
    <property type="entry name" value="HTH_RpiR"/>
</dbReference>
<name>G5KDB5_9STRE</name>
<dbReference type="PROSITE" id="PS51071">
    <property type="entry name" value="HTH_RPIR"/>
    <property type="match status" value="1"/>
</dbReference>
<reference evidence="2 3" key="1">
    <citation type="journal article" date="2014" name="Int. J. Syst. Evol. Microbiol.">
        <title>Phylogenomics and the dynamic genome evolution of the genus Streptococcus.</title>
        <authorList>
            <consortium name="The Broad Institute Genome Sequencing Platform"/>
            <person name="Richards V.P."/>
            <person name="Palmer S.R."/>
            <person name="Pavinski Bitar P.D."/>
            <person name="Qin X."/>
            <person name="Weinstock G.M."/>
            <person name="Highlander S.K."/>
            <person name="Town C.D."/>
            <person name="Burne R.A."/>
            <person name="Stanhope M.J."/>
        </authorList>
    </citation>
    <scope>NUCLEOTIDE SEQUENCE [LARGE SCALE GENOMIC DNA]</scope>
    <source>
        <strain evidence="2 3">2285-97</strain>
    </source>
</reference>
<organism evidence="2 3">
    <name type="scientific">Streptococcus urinalis 2285-97</name>
    <dbReference type="NCBI Taxonomy" id="764291"/>
    <lineage>
        <taxon>Bacteria</taxon>
        <taxon>Bacillati</taxon>
        <taxon>Bacillota</taxon>
        <taxon>Bacilli</taxon>
        <taxon>Lactobacillales</taxon>
        <taxon>Streptococcaceae</taxon>
        <taxon>Streptococcus</taxon>
    </lineage>
</organism>
<gene>
    <name evidence="2" type="ORF">STRUR_1863</name>
</gene>
<keyword evidence="3" id="KW-1185">Reference proteome</keyword>
<accession>G5KDB5</accession>
<comment type="caution">
    <text evidence="2">The sequence shown here is derived from an EMBL/GenBank/DDBJ whole genome shotgun (WGS) entry which is preliminary data.</text>
</comment>
<dbReference type="Gene3D" id="3.40.50.10490">
    <property type="entry name" value="Glucose-6-phosphate isomerase like protein, domain 1"/>
    <property type="match status" value="1"/>
</dbReference>
<proteinExistence type="predicted"/>
<dbReference type="PANTHER" id="PTHR30514">
    <property type="entry name" value="GLUCOKINASE"/>
    <property type="match status" value="1"/>
</dbReference>
<protein>
    <submittedName>
        <fullName evidence="2">Transcriptional regulator, RpiR family</fullName>
    </submittedName>
</protein>